<dbReference type="RefSeq" id="WP_072577327.1">
    <property type="nucleotide sequence ID" value="NZ_LWHB01000157.1"/>
</dbReference>
<dbReference type="Pfam" id="PF02423">
    <property type="entry name" value="OCD_Mu_crystall"/>
    <property type="match status" value="1"/>
</dbReference>
<dbReference type="Proteomes" id="UP000254601">
    <property type="component" value="Unassembled WGS sequence"/>
</dbReference>
<dbReference type="OrthoDB" id="9809203at2"/>
<comment type="similarity">
    <text evidence="1">Belongs to the ornithine cyclodeaminase/mu-crystallin family.</text>
</comment>
<dbReference type="InterPro" id="IPR023401">
    <property type="entry name" value="ODC_N"/>
</dbReference>
<dbReference type="InterPro" id="IPR036291">
    <property type="entry name" value="NAD(P)-bd_dom_sf"/>
</dbReference>
<dbReference type="NCBIfam" id="NF006379">
    <property type="entry name" value="PRK08618.1"/>
    <property type="match status" value="1"/>
</dbReference>
<dbReference type="AlphaFoldDB" id="A0A380MWV9"/>
<dbReference type="FunFam" id="3.40.50.720:FF:000311">
    <property type="entry name" value="Ornithine cyclodeaminase"/>
    <property type="match status" value="1"/>
</dbReference>
<gene>
    <name evidence="2" type="ORF">NCTC13337_01640</name>
</gene>
<organism evidence="2 3">
    <name type="scientific">Suttonella ornithocola</name>
    <dbReference type="NCBI Taxonomy" id="279832"/>
    <lineage>
        <taxon>Bacteria</taxon>
        <taxon>Pseudomonadati</taxon>
        <taxon>Pseudomonadota</taxon>
        <taxon>Gammaproteobacteria</taxon>
        <taxon>Cardiobacteriales</taxon>
        <taxon>Cardiobacteriaceae</taxon>
        <taxon>Suttonella</taxon>
    </lineage>
</organism>
<name>A0A380MWV9_9GAMM</name>
<dbReference type="InterPro" id="IPR003462">
    <property type="entry name" value="ODC_Mu_crystall"/>
</dbReference>
<dbReference type="PIRSF" id="PIRSF001439">
    <property type="entry name" value="CryM"/>
    <property type="match status" value="1"/>
</dbReference>
<dbReference type="PANTHER" id="PTHR13812:SF19">
    <property type="entry name" value="KETIMINE REDUCTASE MU-CRYSTALLIN"/>
    <property type="match status" value="1"/>
</dbReference>
<dbReference type="PANTHER" id="PTHR13812">
    <property type="entry name" value="KETIMINE REDUCTASE MU-CRYSTALLIN"/>
    <property type="match status" value="1"/>
</dbReference>
<dbReference type="Gene3D" id="3.30.1780.10">
    <property type="entry name" value="ornithine cyclodeaminase, domain 1"/>
    <property type="match status" value="1"/>
</dbReference>
<dbReference type="EMBL" id="UHIC01000001">
    <property type="protein sequence ID" value="SUO95897.1"/>
    <property type="molecule type" value="Genomic_DNA"/>
</dbReference>
<accession>A0A380MWV9</accession>
<evidence type="ECO:0000313" key="3">
    <source>
        <dbReference type="Proteomes" id="UP000254601"/>
    </source>
</evidence>
<dbReference type="GO" id="GO:0005737">
    <property type="term" value="C:cytoplasm"/>
    <property type="evidence" value="ECO:0007669"/>
    <property type="project" value="TreeGrafter"/>
</dbReference>
<sequence>MQVLLLSAAEMAEIVTMKDIIQADKDALSIYSAGGADIPLRANLNVAKHNGQSLYMPGYAADAEALGIKIVSVYPNNPDKGKTAVPATMVLLDSSTGEVCALLDGTYLTRMRTGAVAGAATDLLARQDSKVFALFGTGGQAEGQLEAVLCVRPIEQVFVFDIDHQRAQEFAKAMQAKFGEKYNVQISASEDADKMVEQADVITAVTTSKQPVFNASKLKAGAHINGVGSYTPEMQEILAEVLEKASKIYLDTRDGVLHESGDFITPIKAGKFSVEKVTGELGEAINGEKPLRENDTEITFFKSTGSAVLDIVVAKHIYDLAVAQKKGQEITL</sequence>
<dbReference type="GO" id="GO:0019752">
    <property type="term" value="P:carboxylic acid metabolic process"/>
    <property type="evidence" value="ECO:0007669"/>
    <property type="project" value="UniProtKB-ARBA"/>
</dbReference>
<evidence type="ECO:0000313" key="2">
    <source>
        <dbReference type="EMBL" id="SUO95897.1"/>
    </source>
</evidence>
<evidence type="ECO:0000256" key="1">
    <source>
        <dbReference type="ARBA" id="ARBA00008903"/>
    </source>
</evidence>
<dbReference type="GO" id="GO:0016491">
    <property type="term" value="F:oxidoreductase activity"/>
    <property type="evidence" value="ECO:0007669"/>
    <property type="project" value="UniProtKB-ARBA"/>
</dbReference>
<keyword evidence="3" id="KW-1185">Reference proteome</keyword>
<protein>
    <submittedName>
        <fullName evidence="2">Ornithine cyclodeaminase</fullName>
    </submittedName>
</protein>
<proteinExistence type="inferred from homology"/>
<dbReference type="Gene3D" id="3.40.50.720">
    <property type="entry name" value="NAD(P)-binding Rossmann-like Domain"/>
    <property type="match status" value="1"/>
</dbReference>
<dbReference type="SUPFAM" id="SSF51735">
    <property type="entry name" value="NAD(P)-binding Rossmann-fold domains"/>
    <property type="match status" value="1"/>
</dbReference>
<reference evidence="2 3" key="1">
    <citation type="submission" date="2018-06" db="EMBL/GenBank/DDBJ databases">
        <authorList>
            <consortium name="Pathogen Informatics"/>
            <person name="Doyle S."/>
        </authorList>
    </citation>
    <scope>NUCLEOTIDE SEQUENCE [LARGE SCALE GENOMIC DNA]</scope>
    <source>
        <strain evidence="2 3">NCTC13337</strain>
    </source>
</reference>